<sequence>EIPTHILLVPEYELHHIKNAIVKELQKRLKNHYSKVENQLNKIKEPDQATSESIFKPKKKFHLEKGLLIEWRMKGFNNKAEHRCESGEVTFRFIVDQGQF</sequence>
<feature type="non-terminal residue" evidence="1">
    <location>
        <position position="1"/>
    </location>
</feature>
<dbReference type="EMBL" id="CAJVPW010021196">
    <property type="protein sequence ID" value="CAG8692380.1"/>
    <property type="molecule type" value="Genomic_DNA"/>
</dbReference>
<gene>
    <name evidence="1" type="ORF">SPELUC_LOCUS10825</name>
</gene>
<evidence type="ECO:0000313" key="2">
    <source>
        <dbReference type="Proteomes" id="UP000789366"/>
    </source>
</evidence>
<accession>A0ACA9P7V4</accession>
<name>A0ACA9P7V4_9GLOM</name>
<evidence type="ECO:0000313" key="1">
    <source>
        <dbReference type="EMBL" id="CAG8692380.1"/>
    </source>
</evidence>
<proteinExistence type="predicted"/>
<organism evidence="1 2">
    <name type="scientific">Cetraspora pellucida</name>
    <dbReference type="NCBI Taxonomy" id="1433469"/>
    <lineage>
        <taxon>Eukaryota</taxon>
        <taxon>Fungi</taxon>
        <taxon>Fungi incertae sedis</taxon>
        <taxon>Mucoromycota</taxon>
        <taxon>Glomeromycotina</taxon>
        <taxon>Glomeromycetes</taxon>
        <taxon>Diversisporales</taxon>
        <taxon>Gigasporaceae</taxon>
        <taxon>Cetraspora</taxon>
    </lineage>
</organism>
<protein>
    <submittedName>
        <fullName evidence="1">16794_t:CDS:1</fullName>
    </submittedName>
</protein>
<keyword evidence="2" id="KW-1185">Reference proteome</keyword>
<reference evidence="1" key="1">
    <citation type="submission" date="2021-06" db="EMBL/GenBank/DDBJ databases">
        <authorList>
            <person name="Kallberg Y."/>
            <person name="Tangrot J."/>
            <person name="Rosling A."/>
        </authorList>
    </citation>
    <scope>NUCLEOTIDE SEQUENCE</scope>
    <source>
        <strain evidence="1">28 12/20/2015</strain>
    </source>
</reference>
<comment type="caution">
    <text evidence="1">The sequence shown here is derived from an EMBL/GenBank/DDBJ whole genome shotgun (WGS) entry which is preliminary data.</text>
</comment>
<dbReference type="Proteomes" id="UP000789366">
    <property type="component" value="Unassembled WGS sequence"/>
</dbReference>